<evidence type="ECO:0000313" key="6">
    <source>
        <dbReference type="Proteomes" id="UP001162164"/>
    </source>
</evidence>
<organism evidence="5 6">
    <name type="scientific">Molorchus minor</name>
    <dbReference type="NCBI Taxonomy" id="1323400"/>
    <lineage>
        <taxon>Eukaryota</taxon>
        <taxon>Metazoa</taxon>
        <taxon>Ecdysozoa</taxon>
        <taxon>Arthropoda</taxon>
        <taxon>Hexapoda</taxon>
        <taxon>Insecta</taxon>
        <taxon>Pterygota</taxon>
        <taxon>Neoptera</taxon>
        <taxon>Endopterygota</taxon>
        <taxon>Coleoptera</taxon>
        <taxon>Polyphaga</taxon>
        <taxon>Cucujiformia</taxon>
        <taxon>Chrysomeloidea</taxon>
        <taxon>Cerambycidae</taxon>
        <taxon>Lamiinae</taxon>
        <taxon>Monochamini</taxon>
        <taxon>Molorchus</taxon>
    </lineage>
</organism>
<dbReference type="Proteomes" id="UP001162164">
    <property type="component" value="Unassembled WGS sequence"/>
</dbReference>
<dbReference type="InterPro" id="IPR036291">
    <property type="entry name" value="NAD(P)-bd_dom_sf"/>
</dbReference>
<dbReference type="InterPro" id="IPR005097">
    <property type="entry name" value="Sacchrp_dh_NADP-bd"/>
</dbReference>
<keyword evidence="3" id="KW-0472">Membrane</keyword>
<dbReference type="Gene3D" id="3.40.50.720">
    <property type="entry name" value="NAD(P)-binding Rossmann-like Domain"/>
    <property type="match status" value="1"/>
</dbReference>
<reference evidence="5" key="1">
    <citation type="journal article" date="2023" name="Insect Mol. Biol.">
        <title>Genome sequencing provides insights into the evolution of gene families encoding plant cell wall-degrading enzymes in longhorned beetles.</title>
        <authorList>
            <person name="Shin N.R."/>
            <person name="Okamura Y."/>
            <person name="Kirsch R."/>
            <person name="Pauchet Y."/>
        </authorList>
    </citation>
    <scope>NUCLEOTIDE SEQUENCE</scope>
    <source>
        <strain evidence="5">MMC_N1</strain>
    </source>
</reference>
<feature type="region of interest" description="Disordered" evidence="2">
    <location>
        <begin position="1"/>
        <end position="24"/>
    </location>
</feature>
<protein>
    <recommendedName>
        <fullName evidence="4">Saccharopine dehydrogenase NADP binding domain-containing protein</fullName>
    </recommendedName>
</protein>
<keyword evidence="6" id="KW-1185">Reference proteome</keyword>
<comment type="similarity">
    <text evidence="1">Belongs to the saccharopine dehydrogenase family.</text>
</comment>
<evidence type="ECO:0000259" key="4">
    <source>
        <dbReference type="Pfam" id="PF03435"/>
    </source>
</evidence>
<feature type="domain" description="Saccharopine dehydrogenase NADP binding" evidence="4">
    <location>
        <begin position="35"/>
        <end position="167"/>
    </location>
</feature>
<evidence type="ECO:0000256" key="3">
    <source>
        <dbReference type="SAM" id="Phobius"/>
    </source>
</evidence>
<evidence type="ECO:0000256" key="2">
    <source>
        <dbReference type="SAM" id="MobiDB-lite"/>
    </source>
</evidence>
<feature type="transmembrane region" description="Helical" evidence="3">
    <location>
        <begin position="297"/>
        <end position="317"/>
    </location>
</feature>
<dbReference type="EMBL" id="JAPWTJ010000636">
    <property type="protein sequence ID" value="KAJ8976727.1"/>
    <property type="molecule type" value="Genomic_DNA"/>
</dbReference>
<dbReference type="InterPro" id="IPR051276">
    <property type="entry name" value="Saccharopine_DH-like_oxidrdct"/>
</dbReference>
<comment type="caution">
    <text evidence="5">The sequence shown here is derived from an EMBL/GenBank/DDBJ whole genome shotgun (WGS) entry which is preliminary data.</text>
</comment>
<dbReference type="PANTHER" id="PTHR12286:SF5">
    <property type="entry name" value="SACCHAROPINE DEHYDROGENASE-LIKE OXIDOREDUCTASE"/>
    <property type="match status" value="1"/>
</dbReference>
<sequence length="457" mass="51608">MLKLNGYDSEKKKHRDMDTPLSEHHQNRADRLDLLLLGATGFTGTHCISYLLKFCHKYNLTWGVAGRSAEKLKDVLKASGKDIGTDLENITIIVVDINSQDDLLTMARQTKIVLNCTGPFRFLGEPVVKACIASGTHYVDIDAEHQFMEKVQLELDEAAKEKGVYVISGCGFDSIPTDMGIVYVQQEFEGTLNSVVTYLEVCKEDGFKLEPTINYRTLESIVYAMANWHELKDIRRKLFATKTPIFEPKMKWRSWPHKADIVNGWAVPLPLVDRSVAHRTQRHFYNIEEKRPIQTDVYFAVDSFFLFLLIYIALLALRYCVQFKFFRNLLLEHPKILTASFITKDAPSEEKIANTSFQVTFHGKGWKANLPNKDDQYTIPCDSAIVGRVKGNSGYGVTCLALVMSAITVITEGDKIPGRKQRAGVLTPGAAFAKTSLIRNLNENGLTFEIISRKNLN</sequence>
<name>A0ABQ9JGB7_9CUCU</name>
<accession>A0ABQ9JGB7</accession>
<keyword evidence="3" id="KW-0812">Transmembrane</keyword>
<dbReference type="SUPFAM" id="SSF51735">
    <property type="entry name" value="NAD(P)-binding Rossmann-fold domains"/>
    <property type="match status" value="1"/>
</dbReference>
<keyword evidence="3" id="KW-1133">Transmembrane helix</keyword>
<gene>
    <name evidence="5" type="ORF">NQ317_004278</name>
</gene>
<feature type="compositionally biased region" description="Basic and acidic residues" evidence="2">
    <location>
        <begin position="8"/>
        <end position="24"/>
    </location>
</feature>
<dbReference type="Pfam" id="PF03435">
    <property type="entry name" value="Sacchrp_dh_NADP"/>
    <property type="match status" value="1"/>
</dbReference>
<dbReference type="PANTHER" id="PTHR12286">
    <property type="entry name" value="SACCHAROPINE DEHYDROGENASE-LIKE OXIDOREDUCTASE"/>
    <property type="match status" value="1"/>
</dbReference>
<evidence type="ECO:0000313" key="5">
    <source>
        <dbReference type="EMBL" id="KAJ8976727.1"/>
    </source>
</evidence>
<proteinExistence type="inferred from homology"/>
<evidence type="ECO:0000256" key="1">
    <source>
        <dbReference type="ARBA" id="ARBA00038048"/>
    </source>
</evidence>